<evidence type="ECO:0000313" key="1">
    <source>
        <dbReference type="EMBL" id="RUT01878.1"/>
    </source>
</evidence>
<protein>
    <submittedName>
        <fullName evidence="1">Uncharacterized protein</fullName>
    </submittedName>
</protein>
<reference evidence="1" key="2">
    <citation type="journal article" date="2019" name="Genome Biol. Evol.">
        <title>Day and night: Metabolic profiles and evolutionary relationships of six axenic non-marine cyanobacteria.</title>
        <authorList>
            <person name="Will S.E."/>
            <person name="Henke P."/>
            <person name="Boedeker C."/>
            <person name="Huang S."/>
            <person name="Brinkmann H."/>
            <person name="Rohde M."/>
            <person name="Jarek M."/>
            <person name="Friedl T."/>
            <person name="Seufert S."/>
            <person name="Schumacher M."/>
            <person name="Overmann J."/>
            <person name="Neumann-Schaal M."/>
            <person name="Petersen J."/>
        </authorList>
    </citation>
    <scope>NUCLEOTIDE SEQUENCE [LARGE SCALE GENOMIC DNA]</scope>
    <source>
        <strain evidence="1">PCC 7102</strain>
    </source>
</reference>
<dbReference type="EMBL" id="RSCL01000018">
    <property type="protein sequence ID" value="RUT01878.1"/>
    <property type="molecule type" value="Genomic_DNA"/>
</dbReference>
<reference evidence="1" key="1">
    <citation type="submission" date="2018-12" db="EMBL/GenBank/DDBJ databases">
        <authorList>
            <person name="Will S."/>
            <person name="Neumann-Schaal M."/>
            <person name="Henke P."/>
        </authorList>
    </citation>
    <scope>NUCLEOTIDE SEQUENCE</scope>
    <source>
        <strain evidence="1">PCC 7102</strain>
    </source>
</reference>
<dbReference type="Proteomes" id="UP000271624">
    <property type="component" value="Unassembled WGS sequence"/>
</dbReference>
<sequence>MSELIDKRNKTLCNDCIFHVSRLGTIECTHPEEFEINCYNITFCSSFQPMHEVESPCVAYGQDVETF</sequence>
<name>A0A433V747_9CYAN</name>
<keyword evidence="2" id="KW-1185">Reference proteome</keyword>
<organism evidence="1 2">
    <name type="scientific">Dulcicalothrix desertica PCC 7102</name>
    <dbReference type="NCBI Taxonomy" id="232991"/>
    <lineage>
        <taxon>Bacteria</taxon>
        <taxon>Bacillati</taxon>
        <taxon>Cyanobacteriota</taxon>
        <taxon>Cyanophyceae</taxon>
        <taxon>Nostocales</taxon>
        <taxon>Calotrichaceae</taxon>
        <taxon>Dulcicalothrix</taxon>
    </lineage>
</organism>
<comment type="caution">
    <text evidence="1">The sequence shown here is derived from an EMBL/GenBank/DDBJ whole genome shotgun (WGS) entry which is preliminary data.</text>
</comment>
<proteinExistence type="predicted"/>
<dbReference type="OrthoDB" id="488502at2"/>
<gene>
    <name evidence="1" type="ORF">DSM106972_065010</name>
</gene>
<dbReference type="RefSeq" id="WP_127084679.1">
    <property type="nucleotide sequence ID" value="NZ_RSCL01000018.1"/>
</dbReference>
<dbReference type="AlphaFoldDB" id="A0A433V747"/>
<accession>A0A433V747</accession>
<evidence type="ECO:0000313" key="2">
    <source>
        <dbReference type="Proteomes" id="UP000271624"/>
    </source>
</evidence>